<evidence type="ECO:0000313" key="2">
    <source>
        <dbReference type="Proteomes" id="UP000031802"/>
    </source>
</evidence>
<dbReference type="OrthoDB" id="713480at2"/>
<name>A0A0B8T5T6_9SPHI</name>
<dbReference type="Proteomes" id="UP000031802">
    <property type="component" value="Unassembled WGS sequence"/>
</dbReference>
<dbReference type="AlphaFoldDB" id="A0A0B8T5T6"/>
<reference evidence="1 2" key="2">
    <citation type="journal article" date="2015" name="PLoS ONE">
        <title>Whole-Genome Optical Mapping and Finished Genome Sequence of Sphingobacterium deserti sp. nov., a New Species Isolated from the Western Desert of China.</title>
        <authorList>
            <person name="Teng C."/>
            <person name="Zhou Z."/>
            <person name="Molnar I."/>
            <person name="Li X."/>
            <person name="Tang R."/>
            <person name="Chen M."/>
            <person name="Wang L."/>
            <person name="Su S."/>
            <person name="Zhang W."/>
            <person name="Lin M."/>
        </authorList>
    </citation>
    <scope>NUCLEOTIDE SEQUENCE [LARGE SCALE GENOMIC DNA]</scope>
    <source>
        <strain evidence="2">ACCC05744</strain>
    </source>
</reference>
<dbReference type="EMBL" id="JJMU01000059">
    <property type="protein sequence ID" value="KGE13114.1"/>
    <property type="molecule type" value="Genomic_DNA"/>
</dbReference>
<reference evidence="2" key="1">
    <citation type="submission" date="2014-04" db="EMBL/GenBank/DDBJ databases">
        <title>Whole-Genome optical mapping and complete genome sequence of Sphingobacterium deserti sp. nov., a new spaces isolated from desert in the west of China.</title>
        <authorList>
            <person name="Teng C."/>
            <person name="Zhou Z."/>
            <person name="Li X."/>
            <person name="Chen M."/>
            <person name="Lin M."/>
            <person name="Wang L."/>
            <person name="Su S."/>
            <person name="Zhang C."/>
            <person name="Zhang W."/>
        </authorList>
    </citation>
    <scope>NUCLEOTIDE SEQUENCE [LARGE SCALE GENOMIC DNA]</scope>
    <source>
        <strain evidence="2">ACCC05744</strain>
    </source>
</reference>
<keyword evidence="2" id="KW-1185">Reference proteome</keyword>
<comment type="caution">
    <text evidence="1">The sequence shown here is derived from an EMBL/GenBank/DDBJ whole genome shotgun (WGS) entry which is preliminary data.</text>
</comment>
<protein>
    <submittedName>
        <fullName evidence="1">Putative hemolysin</fullName>
    </submittedName>
</protein>
<sequence>MKLINICKEVNYLTIILFLYVLGGHNAAAAQERSTNLFTKAPKDVYLGAIMTIQSINKPVHEFVAAEPMTMRVSTSSNTWENLSFELNSSRKDLQKKMEERYKPTSQNLSFSYAIEEITDYNRLSLYFGQLVDVKKWFKIPAGESETNKVMIHLEQILFTLDLDMMDPQKQVDAVKNKELNVDSLIIINSLLFGKKAVVLVESNQPTTVIRSILQSEIQGRELTPQQKSIMSTFTFRVAVFGTKKEIAFDNDKPLSNVLNFFNTSTDFLPDPLSFSAVYIKDNSVFENEYAIK</sequence>
<dbReference type="GO" id="GO:0015485">
    <property type="term" value="F:cholesterol binding"/>
    <property type="evidence" value="ECO:0007669"/>
    <property type="project" value="InterPro"/>
</dbReference>
<dbReference type="SUPFAM" id="SSF56978">
    <property type="entry name" value="Perfringolysin"/>
    <property type="match status" value="1"/>
</dbReference>
<accession>A0A0B8T5T6</accession>
<dbReference type="PATRIC" id="fig|1229276.3.peg.3243"/>
<dbReference type="STRING" id="1229276.DI53_3138"/>
<evidence type="ECO:0000313" key="1">
    <source>
        <dbReference type="EMBL" id="KGE13114.1"/>
    </source>
</evidence>
<proteinExistence type="predicted"/>
<organism evidence="1 2">
    <name type="scientific">Sphingobacterium deserti</name>
    <dbReference type="NCBI Taxonomy" id="1229276"/>
    <lineage>
        <taxon>Bacteria</taxon>
        <taxon>Pseudomonadati</taxon>
        <taxon>Bacteroidota</taxon>
        <taxon>Sphingobacteriia</taxon>
        <taxon>Sphingobacteriales</taxon>
        <taxon>Sphingobacteriaceae</taxon>
        <taxon>Sphingobacterium</taxon>
    </lineage>
</organism>
<dbReference type="RefSeq" id="WP_037501662.1">
    <property type="nucleotide sequence ID" value="NZ_JJMU01000059.1"/>
</dbReference>
<dbReference type="InterPro" id="IPR036359">
    <property type="entry name" value="Thiol_cytolysin_sf"/>
</dbReference>
<gene>
    <name evidence="1" type="ORF">DI53_3138</name>
</gene>